<gene>
    <name evidence="1" type="ORF">DVH24_024701</name>
</gene>
<reference evidence="1 2" key="1">
    <citation type="submission" date="2018-10" db="EMBL/GenBank/DDBJ databases">
        <title>A high-quality apple genome assembly.</title>
        <authorList>
            <person name="Hu J."/>
        </authorList>
    </citation>
    <scope>NUCLEOTIDE SEQUENCE [LARGE SCALE GENOMIC DNA]</scope>
    <source>
        <strain evidence="2">cv. HFTH1</strain>
        <tissue evidence="1">Young leaf</tissue>
    </source>
</reference>
<evidence type="ECO:0000313" key="1">
    <source>
        <dbReference type="EMBL" id="RXH95017.1"/>
    </source>
</evidence>
<name>A0A498JJD8_MALDO</name>
<comment type="caution">
    <text evidence="1">The sequence shown here is derived from an EMBL/GenBank/DDBJ whole genome shotgun (WGS) entry which is preliminary data.</text>
</comment>
<dbReference type="Proteomes" id="UP000290289">
    <property type="component" value="Chromosome 7"/>
</dbReference>
<sequence>MNINSVLSGGPHFQRSESIDRKSYLRLSALLMSFSSNNICMSGSSIMDGSSAVQLNSQHPQNSKKVKLKSMTQEPTAARGIECYIPTFQTGQVSLPIGPIIDDVNSMKDLLDFCRRTNQAPDAKDAGNGSISKFSGIALPTDTNTLNKLRVLHHGLNNQKNNHNQMVFKIKSLEERKSEESFTDHNQ</sequence>
<organism evidence="1 2">
    <name type="scientific">Malus domestica</name>
    <name type="common">Apple</name>
    <name type="synonym">Pyrus malus</name>
    <dbReference type="NCBI Taxonomy" id="3750"/>
    <lineage>
        <taxon>Eukaryota</taxon>
        <taxon>Viridiplantae</taxon>
        <taxon>Streptophyta</taxon>
        <taxon>Embryophyta</taxon>
        <taxon>Tracheophyta</taxon>
        <taxon>Spermatophyta</taxon>
        <taxon>Magnoliopsida</taxon>
        <taxon>eudicotyledons</taxon>
        <taxon>Gunneridae</taxon>
        <taxon>Pentapetalae</taxon>
        <taxon>rosids</taxon>
        <taxon>fabids</taxon>
        <taxon>Rosales</taxon>
        <taxon>Rosaceae</taxon>
        <taxon>Amygdaloideae</taxon>
        <taxon>Maleae</taxon>
        <taxon>Malus</taxon>
    </lineage>
</organism>
<dbReference type="STRING" id="3750.A0A498JJD8"/>
<keyword evidence="2" id="KW-1185">Reference proteome</keyword>
<dbReference type="EMBL" id="RDQH01000333">
    <property type="protein sequence ID" value="RXH95017.1"/>
    <property type="molecule type" value="Genomic_DNA"/>
</dbReference>
<protein>
    <submittedName>
        <fullName evidence="1">Uncharacterized protein</fullName>
    </submittedName>
</protein>
<proteinExistence type="predicted"/>
<accession>A0A498JJD8</accession>
<evidence type="ECO:0000313" key="2">
    <source>
        <dbReference type="Proteomes" id="UP000290289"/>
    </source>
</evidence>
<dbReference type="AlphaFoldDB" id="A0A498JJD8"/>